<accession>A0ABU0VLH2</accession>
<dbReference type="Proteomes" id="UP001177872">
    <property type="component" value="Unassembled WGS sequence"/>
</dbReference>
<reference evidence="1" key="1">
    <citation type="submission" date="2023-07" db="EMBL/GenBank/DDBJ databases">
        <title>In vitro acaricidal activity of Serratia ureilytica strains isolated from Mimosa pudica nodules againts the dust mite Tyrophagus putrescentiae.</title>
        <authorList>
            <person name="Wong-Villareal A."/>
            <person name="Cerqueda-Garcia D."/>
        </authorList>
    </citation>
    <scope>NUCLEOTIDE SEQUENCE</scope>
    <source>
        <strain evidence="1">UTS2</strain>
    </source>
</reference>
<dbReference type="RefSeq" id="WP_262942739.1">
    <property type="nucleotide sequence ID" value="NZ_JAIQCT010000011.1"/>
</dbReference>
<comment type="caution">
    <text evidence="1">The sequence shown here is derived from an EMBL/GenBank/DDBJ whole genome shotgun (WGS) entry which is preliminary data.</text>
</comment>
<organism evidence="1 2">
    <name type="scientific">Serratia ureilytica</name>
    <dbReference type="NCBI Taxonomy" id="300181"/>
    <lineage>
        <taxon>Bacteria</taxon>
        <taxon>Pseudomonadati</taxon>
        <taxon>Pseudomonadota</taxon>
        <taxon>Gammaproteobacteria</taxon>
        <taxon>Enterobacterales</taxon>
        <taxon>Yersiniaceae</taxon>
        <taxon>Serratia</taxon>
    </lineage>
</organism>
<proteinExistence type="predicted"/>
<evidence type="ECO:0000313" key="1">
    <source>
        <dbReference type="EMBL" id="MDQ1862257.1"/>
    </source>
</evidence>
<evidence type="ECO:0000313" key="2">
    <source>
        <dbReference type="Proteomes" id="UP001177872"/>
    </source>
</evidence>
<keyword evidence="2" id="KW-1185">Reference proteome</keyword>
<sequence>MAYVGGRMKLDHCLFGYDDGHRLIASSLPLGEESAYLTELSDLAPGVVFGSSKGYWTGSPAPSIGRYVLMYTWPAPEMPRPGCVWTHALLLEPAMLESIEDLSILRAVITRPSVSIEIDYYRQPLEVDLNKTNSFQLPLDITIVEKLIDSLYGRISTNIEVLSSDRLDQPLFAVWSQQWPKLRRNFRFQTAASRMQRSTGSARFDIIAIFSQEESNTSESENISSSWLNDALTDVQSGGKTSLRTFLWEYGRDVRKQRGSFRPLAEIHSLGYKSQVGAVQRIINIISESFPTLNDAKHLKQHLVDGILAGHEQIMLISNIMLSGNEKEIMFPAITVAGVDNLIGFWPQKSESVLDLFILSSHSNSESGRVIFESLIETIQSSDFWTLSHAHPIARKIVTKRNPEFLLANGYKLDDIDVISLLPLVPSTTKGLIHFINDMISRDNKNIASMVFDYFPSIAVAQVVQRLNTKTLVPKVWKKQFLSQYNYLLKEELIRTITRSSLLFDVANALGWLSDAVISEGLDPWYNSIIAVTNDLDEPEADMLDCFFIVLAINSGGDKGLHVIENLYVNIHHKLLKSKLSQKARDILLPQLPDAGWLRGWDLGYRFRLAIAKAYVRNRWSVESYVGLTSDSKGRRLLADAASDVEGGREYSNAAWRD</sequence>
<protein>
    <submittedName>
        <fullName evidence="1">Uncharacterized protein</fullName>
    </submittedName>
</protein>
<name>A0ABU0VLH2_9GAMM</name>
<dbReference type="EMBL" id="JAVCZN010000005">
    <property type="protein sequence ID" value="MDQ1862257.1"/>
    <property type="molecule type" value="Genomic_DNA"/>
</dbReference>
<gene>
    <name evidence="1" type="ORF">Q6237_14775</name>
</gene>
<dbReference type="Pfam" id="PF20012">
    <property type="entry name" value="GAP1-N1"/>
    <property type="match status" value="1"/>
</dbReference>